<gene>
    <name evidence="2" type="ORF">EDD18DRAFT_1112095</name>
</gene>
<keyword evidence="1" id="KW-0812">Transmembrane</keyword>
<feature type="transmembrane region" description="Helical" evidence="1">
    <location>
        <begin position="147"/>
        <end position="166"/>
    </location>
</feature>
<feature type="transmembrane region" description="Helical" evidence="1">
    <location>
        <begin position="12"/>
        <end position="36"/>
    </location>
</feature>
<feature type="transmembrane region" description="Helical" evidence="1">
    <location>
        <begin position="108"/>
        <end position="127"/>
    </location>
</feature>
<evidence type="ECO:0000313" key="3">
    <source>
        <dbReference type="Proteomes" id="UP001175228"/>
    </source>
</evidence>
<organism evidence="2 3">
    <name type="scientific">Armillaria luteobubalina</name>
    <dbReference type="NCBI Taxonomy" id="153913"/>
    <lineage>
        <taxon>Eukaryota</taxon>
        <taxon>Fungi</taxon>
        <taxon>Dikarya</taxon>
        <taxon>Basidiomycota</taxon>
        <taxon>Agaricomycotina</taxon>
        <taxon>Agaricomycetes</taxon>
        <taxon>Agaricomycetidae</taxon>
        <taxon>Agaricales</taxon>
        <taxon>Marasmiineae</taxon>
        <taxon>Physalacriaceae</taxon>
        <taxon>Armillaria</taxon>
    </lineage>
</organism>
<feature type="transmembrane region" description="Helical" evidence="1">
    <location>
        <begin position="56"/>
        <end position="78"/>
    </location>
</feature>
<protein>
    <submittedName>
        <fullName evidence="2">Uncharacterized protein</fullName>
    </submittedName>
</protein>
<comment type="caution">
    <text evidence="2">The sequence shown here is derived from an EMBL/GenBank/DDBJ whole genome shotgun (WGS) entry which is preliminary data.</text>
</comment>
<accession>A0AA39PJ40</accession>
<reference evidence="2" key="1">
    <citation type="submission" date="2023-06" db="EMBL/GenBank/DDBJ databases">
        <authorList>
            <consortium name="Lawrence Berkeley National Laboratory"/>
            <person name="Ahrendt S."/>
            <person name="Sahu N."/>
            <person name="Indic B."/>
            <person name="Wong-Bajracharya J."/>
            <person name="Merenyi Z."/>
            <person name="Ke H.-M."/>
            <person name="Monk M."/>
            <person name="Kocsube S."/>
            <person name="Drula E."/>
            <person name="Lipzen A."/>
            <person name="Balint B."/>
            <person name="Henrissat B."/>
            <person name="Andreopoulos B."/>
            <person name="Martin F.M."/>
            <person name="Harder C.B."/>
            <person name="Rigling D."/>
            <person name="Ford K.L."/>
            <person name="Foster G.D."/>
            <person name="Pangilinan J."/>
            <person name="Papanicolaou A."/>
            <person name="Barry K."/>
            <person name="LaButti K."/>
            <person name="Viragh M."/>
            <person name="Koriabine M."/>
            <person name="Yan M."/>
            <person name="Riley R."/>
            <person name="Champramary S."/>
            <person name="Plett K.L."/>
            <person name="Tsai I.J."/>
            <person name="Slot J."/>
            <person name="Sipos G."/>
            <person name="Plett J."/>
            <person name="Nagy L.G."/>
            <person name="Grigoriev I.V."/>
        </authorList>
    </citation>
    <scope>NUCLEOTIDE SEQUENCE</scope>
    <source>
        <strain evidence="2">HWK02</strain>
    </source>
</reference>
<evidence type="ECO:0000256" key="1">
    <source>
        <dbReference type="SAM" id="Phobius"/>
    </source>
</evidence>
<keyword evidence="3" id="KW-1185">Reference proteome</keyword>
<evidence type="ECO:0000313" key="2">
    <source>
        <dbReference type="EMBL" id="KAK0484163.1"/>
    </source>
</evidence>
<keyword evidence="1" id="KW-1133">Transmembrane helix</keyword>
<proteinExistence type="predicted"/>
<dbReference type="AlphaFoldDB" id="A0AA39PJ40"/>
<sequence length="194" mass="22286">MAVCIVTHSISLLIYLDFLGIIVDNVIVTVSLSGHVSLSDPWMIHFVLFLHYHQKIVWYPYLIVGILEEFVLQEVIIVKSSFCSMEGYIAAVLWISWKWTYCNYVMKILILMSLSISNRLLVSFASGHDIDPDRDSLDMDGIISSDFTILFFNSPFLQHLIPLILYKKKCNNKCSNLKSVHGNVTPQFDMEVYI</sequence>
<keyword evidence="1" id="KW-0472">Membrane</keyword>
<name>A0AA39PJ40_9AGAR</name>
<dbReference type="EMBL" id="JAUEPU010000058">
    <property type="protein sequence ID" value="KAK0484163.1"/>
    <property type="molecule type" value="Genomic_DNA"/>
</dbReference>
<dbReference type="Proteomes" id="UP001175228">
    <property type="component" value="Unassembled WGS sequence"/>
</dbReference>